<evidence type="ECO:0000256" key="2">
    <source>
        <dbReference type="ARBA" id="ARBA00022723"/>
    </source>
</evidence>
<keyword evidence="2" id="KW-0479">Metal-binding</keyword>
<keyword evidence="4" id="KW-0862">Zinc</keyword>
<dbReference type="RefSeq" id="XP_003673849.1">
    <property type="nucleotide sequence ID" value="XM_003673801.1"/>
</dbReference>
<dbReference type="InterPro" id="IPR006680">
    <property type="entry name" value="Amidohydro-rel"/>
</dbReference>
<feature type="domain" description="Amidohydrolase-related" evidence="9">
    <location>
        <begin position="7"/>
        <end position="327"/>
    </location>
</feature>
<sequence length="332" mass="37272">MTVINKIDTHHHIIPDIYRAMINETGGDKSGWGIPQWNEEYDLQIMDRWGIKKGIFSVSAPGVCIYTDKMKARKAARAINEYQKTLSDKYPDRFVSLGSLPSLLNVEGCLTEIDYAVNHLGVIGFTVFTSYASETPFNGRTVQYLGADIFEPIWKKFNDYKLFIFVHPCPGEAKPISDIMVSCAADFTFETTRTALHLVSSGYKTKYPDIIISLAHAGGTLPMIHDRAALCMAMVDKNTTAEQYEAAFKTFYFDTALSSSKSSLKALFAFADPTHVFYGSDIPWAGESITDSNTKSLQKVLLDEWEDKEEGKKLYDMVCYKNAAALFESRGW</sequence>
<reference key="2">
    <citation type="submission" date="2011-08" db="EMBL/GenBank/DDBJ databases">
        <title>Genome sequence of Naumovozyma castellii.</title>
        <authorList>
            <person name="Gordon J.L."/>
            <person name="Armisen D."/>
            <person name="Proux-Wera E."/>
            <person name="OhEigeartaigh S.S."/>
            <person name="Byrne K.P."/>
            <person name="Wolfe K.H."/>
        </authorList>
    </citation>
    <scope>NUCLEOTIDE SEQUENCE</scope>
    <source>
        <strain>Type strain:CBS 4309</strain>
    </source>
</reference>
<protein>
    <recommendedName>
        <fullName evidence="7">6-methylsalicylate decarboxylase</fullName>
        <ecNumber evidence="7">4.1.1.52</ecNumber>
    </recommendedName>
</protein>
<dbReference type="HOGENOM" id="CLU_039329_2_1_1"/>
<evidence type="ECO:0000313" key="11">
    <source>
        <dbReference type="Proteomes" id="UP000001640"/>
    </source>
</evidence>
<evidence type="ECO:0000256" key="5">
    <source>
        <dbReference type="ARBA" id="ARBA00023239"/>
    </source>
</evidence>
<dbReference type="Gene3D" id="3.20.20.140">
    <property type="entry name" value="Metal-dependent hydrolases"/>
    <property type="match status" value="1"/>
</dbReference>
<dbReference type="PANTHER" id="PTHR21240:SF29">
    <property type="entry name" value="AMIDOHYDROLASE-RELATED DOMAIN-CONTAINING PROTEIN"/>
    <property type="match status" value="1"/>
</dbReference>
<dbReference type="InParanoid" id="G0V7M0"/>
<evidence type="ECO:0000259" key="9">
    <source>
        <dbReference type="Pfam" id="PF04909"/>
    </source>
</evidence>
<dbReference type="GO" id="GO:0005829">
    <property type="term" value="C:cytosol"/>
    <property type="evidence" value="ECO:0007669"/>
    <property type="project" value="TreeGrafter"/>
</dbReference>
<keyword evidence="3 8" id="KW-0210">Decarboxylase</keyword>
<reference evidence="10 11" key="1">
    <citation type="journal article" date="2011" name="Proc. Natl. Acad. Sci. U.S.A.">
        <title>Evolutionary erosion of yeast sex chromosomes by mating-type switching accidents.</title>
        <authorList>
            <person name="Gordon J.L."/>
            <person name="Armisen D."/>
            <person name="Proux-Wera E."/>
            <person name="Oheigeartaigh S.S."/>
            <person name="Byrne K.P."/>
            <person name="Wolfe K.H."/>
        </authorList>
    </citation>
    <scope>NUCLEOTIDE SEQUENCE [LARGE SCALE GENOMIC DNA]</scope>
    <source>
        <strain evidence="11">ATCC 76901 / BCRC 22586 / CBS 4309 / NBRC 1992 / NRRL Y-12630</strain>
    </source>
</reference>
<evidence type="ECO:0000256" key="8">
    <source>
        <dbReference type="RuleBase" id="RU366045"/>
    </source>
</evidence>
<evidence type="ECO:0000256" key="7">
    <source>
        <dbReference type="ARBA" id="ARBA00038889"/>
    </source>
</evidence>
<evidence type="ECO:0000256" key="6">
    <source>
        <dbReference type="ARBA" id="ARBA00036832"/>
    </source>
</evidence>
<dbReference type="InterPro" id="IPR032466">
    <property type="entry name" value="Metal_Hydrolase"/>
</dbReference>
<evidence type="ECO:0000313" key="10">
    <source>
        <dbReference type="EMBL" id="CCC67468.1"/>
    </source>
</evidence>
<dbReference type="EMBL" id="HE576752">
    <property type="protein sequence ID" value="CCC67468.1"/>
    <property type="molecule type" value="Genomic_DNA"/>
</dbReference>
<dbReference type="STRING" id="1064592.G0V7M0"/>
<dbReference type="KEGG" id="ncs:NCAS_0A09100"/>
<dbReference type="Pfam" id="PF04909">
    <property type="entry name" value="Amidohydro_2"/>
    <property type="match status" value="1"/>
</dbReference>
<evidence type="ECO:0000256" key="4">
    <source>
        <dbReference type="ARBA" id="ARBA00022833"/>
    </source>
</evidence>
<dbReference type="GO" id="GO:0047596">
    <property type="term" value="F:6-methylsalicylate decarboxylase activity"/>
    <property type="evidence" value="ECO:0007669"/>
    <property type="project" value="UniProtKB-EC"/>
</dbReference>
<dbReference type="OMA" id="MDMITSG"/>
<comment type="catalytic activity">
    <reaction evidence="6">
        <text>6-methylsalicylate + H(+) = 3-methylphenol + CO2</text>
        <dbReference type="Rhea" id="RHEA:23112"/>
        <dbReference type="ChEBI" id="CHEBI:15378"/>
        <dbReference type="ChEBI" id="CHEBI:16526"/>
        <dbReference type="ChEBI" id="CHEBI:17231"/>
        <dbReference type="ChEBI" id="CHEBI:36658"/>
        <dbReference type="EC" id="4.1.1.52"/>
    </reaction>
    <physiologicalReaction direction="left-to-right" evidence="6">
        <dbReference type="Rhea" id="RHEA:23113"/>
    </physiologicalReaction>
</comment>
<dbReference type="InterPro" id="IPR032465">
    <property type="entry name" value="ACMSD"/>
</dbReference>
<dbReference type="eggNOG" id="ENOG502S3X1">
    <property type="taxonomic scope" value="Eukaryota"/>
</dbReference>
<dbReference type="OrthoDB" id="4094773at2759"/>
<keyword evidence="5 8" id="KW-0456">Lyase</keyword>
<proteinExistence type="inferred from homology"/>
<accession>G0V7M0</accession>
<dbReference type="GO" id="GO:0016787">
    <property type="term" value="F:hydrolase activity"/>
    <property type="evidence" value="ECO:0007669"/>
    <property type="project" value="InterPro"/>
</dbReference>
<dbReference type="GeneID" id="96900947"/>
<dbReference type="AlphaFoldDB" id="G0V7M0"/>
<dbReference type="SUPFAM" id="SSF51556">
    <property type="entry name" value="Metallo-dependent hydrolases"/>
    <property type="match status" value="1"/>
</dbReference>
<keyword evidence="11" id="KW-1185">Reference proteome</keyword>
<evidence type="ECO:0000256" key="3">
    <source>
        <dbReference type="ARBA" id="ARBA00022793"/>
    </source>
</evidence>
<gene>
    <name evidence="10" type="primary">NCAS0A09100</name>
    <name evidence="10" type="ordered locus">NCAS_0A09100</name>
</gene>
<dbReference type="Proteomes" id="UP000001640">
    <property type="component" value="Chromosome 1"/>
</dbReference>
<comment type="similarity">
    <text evidence="1">Belongs to the metallo-dependent hydrolases superfamily. ACMSD family.</text>
</comment>
<evidence type="ECO:0000256" key="1">
    <source>
        <dbReference type="ARBA" id="ARBA00005871"/>
    </source>
</evidence>
<dbReference type="GO" id="GO:0019748">
    <property type="term" value="P:secondary metabolic process"/>
    <property type="evidence" value="ECO:0007669"/>
    <property type="project" value="TreeGrafter"/>
</dbReference>
<name>G0V7M0_NAUCA</name>
<dbReference type="PANTHER" id="PTHR21240">
    <property type="entry name" value="2-AMINO-3-CARBOXYLMUCONATE-6-SEMIALDEHYDE DECARBOXYLASE"/>
    <property type="match status" value="1"/>
</dbReference>
<organism evidence="10 11">
    <name type="scientific">Naumovozyma castellii</name>
    <name type="common">Yeast</name>
    <name type="synonym">Saccharomyces castellii</name>
    <dbReference type="NCBI Taxonomy" id="27288"/>
    <lineage>
        <taxon>Eukaryota</taxon>
        <taxon>Fungi</taxon>
        <taxon>Dikarya</taxon>
        <taxon>Ascomycota</taxon>
        <taxon>Saccharomycotina</taxon>
        <taxon>Saccharomycetes</taxon>
        <taxon>Saccharomycetales</taxon>
        <taxon>Saccharomycetaceae</taxon>
        <taxon>Naumovozyma</taxon>
    </lineage>
</organism>
<dbReference type="EC" id="4.1.1.52" evidence="7"/>
<dbReference type="GO" id="GO:0046872">
    <property type="term" value="F:metal ion binding"/>
    <property type="evidence" value="ECO:0007669"/>
    <property type="project" value="UniProtKB-KW"/>
</dbReference>